<dbReference type="SUPFAM" id="SSF54236">
    <property type="entry name" value="Ubiquitin-like"/>
    <property type="match status" value="1"/>
</dbReference>
<dbReference type="OrthoDB" id="1043111at2759"/>
<dbReference type="Gene3D" id="3.10.20.90">
    <property type="entry name" value="Phosphatidylinositol 3-kinase Catalytic Subunit, Chain A, domain 1"/>
    <property type="match status" value="1"/>
</dbReference>
<dbReference type="InParanoid" id="A0A0D2AJA6"/>
<feature type="domain" description="UBL3-like ubiquitin" evidence="2">
    <location>
        <begin position="156"/>
        <end position="233"/>
    </location>
</feature>
<dbReference type="VEuPathDB" id="FungiDB:PV09_02638"/>
<feature type="compositionally biased region" description="Low complexity" evidence="1">
    <location>
        <begin position="26"/>
        <end position="42"/>
    </location>
</feature>
<reference evidence="3 4" key="1">
    <citation type="submission" date="2015-01" db="EMBL/GenBank/DDBJ databases">
        <title>The Genome Sequence of Ochroconis gallopava CBS43764.</title>
        <authorList>
            <consortium name="The Broad Institute Genomics Platform"/>
            <person name="Cuomo C."/>
            <person name="de Hoog S."/>
            <person name="Gorbushina A."/>
            <person name="Stielow B."/>
            <person name="Teixiera M."/>
            <person name="Abouelleil A."/>
            <person name="Chapman S.B."/>
            <person name="Priest M."/>
            <person name="Young S.K."/>
            <person name="Wortman J."/>
            <person name="Nusbaum C."/>
            <person name="Birren B."/>
        </authorList>
    </citation>
    <scope>NUCLEOTIDE SEQUENCE [LARGE SCALE GENOMIC DNA]</scope>
    <source>
        <strain evidence="3 4">CBS 43764</strain>
    </source>
</reference>
<evidence type="ECO:0000259" key="2">
    <source>
        <dbReference type="Pfam" id="PF13881"/>
    </source>
</evidence>
<organism evidence="3 4">
    <name type="scientific">Verruconis gallopava</name>
    <dbReference type="NCBI Taxonomy" id="253628"/>
    <lineage>
        <taxon>Eukaryota</taxon>
        <taxon>Fungi</taxon>
        <taxon>Dikarya</taxon>
        <taxon>Ascomycota</taxon>
        <taxon>Pezizomycotina</taxon>
        <taxon>Dothideomycetes</taxon>
        <taxon>Pleosporomycetidae</taxon>
        <taxon>Venturiales</taxon>
        <taxon>Sympoventuriaceae</taxon>
        <taxon>Verruconis</taxon>
    </lineage>
</organism>
<feature type="region of interest" description="Disordered" evidence="1">
    <location>
        <begin position="223"/>
        <end position="244"/>
    </location>
</feature>
<name>A0A0D2AJA6_9PEZI</name>
<dbReference type="InterPro" id="IPR040015">
    <property type="entry name" value="UBL3-like"/>
</dbReference>
<feature type="region of interest" description="Disordered" evidence="1">
    <location>
        <begin position="1"/>
        <end position="115"/>
    </location>
</feature>
<dbReference type="Proteomes" id="UP000053259">
    <property type="component" value="Unassembled WGS sequence"/>
</dbReference>
<protein>
    <recommendedName>
        <fullName evidence="2">UBL3-like ubiquitin domain-containing protein</fullName>
    </recommendedName>
</protein>
<dbReference type="InterPro" id="IPR029071">
    <property type="entry name" value="Ubiquitin-like_domsf"/>
</dbReference>
<dbReference type="GeneID" id="27310611"/>
<evidence type="ECO:0000313" key="4">
    <source>
        <dbReference type="Proteomes" id="UP000053259"/>
    </source>
</evidence>
<keyword evidence="4" id="KW-1185">Reference proteome</keyword>
<proteinExistence type="predicted"/>
<dbReference type="Pfam" id="PF13881">
    <property type="entry name" value="Rad60-SLD_2"/>
    <property type="match status" value="1"/>
</dbReference>
<evidence type="ECO:0000313" key="3">
    <source>
        <dbReference type="EMBL" id="KIW06978.1"/>
    </source>
</evidence>
<dbReference type="AlphaFoldDB" id="A0A0D2AJA6"/>
<gene>
    <name evidence="3" type="ORF">PV09_02638</name>
</gene>
<evidence type="ECO:0000256" key="1">
    <source>
        <dbReference type="SAM" id="MobiDB-lite"/>
    </source>
</evidence>
<dbReference type="InterPro" id="IPR039540">
    <property type="entry name" value="UBL3-like_ubiquitin_dom"/>
</dbReference>
<dbReference type="STRING" id="253628.A0A0D2AJA6"/>
<feature type="compositionally biased region" description="Polar residues" evidence="1">
    <location>
        <begin position="43"/>
        <end position="64"/>
    </location>
</feature>
<dbReference type="PANTHER" id="PTHR13169">
    <property type="entry name" value="UBIQUITIN-LIKE PROTEIN 3 HCG-1 PROTEIN"/>
    <property type="match status" value="1"/>
</dbReference>
<sequence length="252" mass="27261">MSVLVMTKPESNEMAALPPAEPALPPVAHTAAASTPMPSASSQHATPSLSHAPSRSQPPTTASSRPAPLEEDITAVATTNGESEAGPSATMERKESEAIGPATDENNIPKSAGDTESGPTVLITLLLTTGKRHPYKIDARYLRKRNVSVEENNPWNLPVQTLKELILRDWREDWEEKPNSPSAIRLISMGLELQEGELLKEKRFNQTGPNIVHMVIKRELPEDEEIKKDSSRKGGSEAGSRSRSGCCGCVIL</sequence>
<dbReference type="EMBL" id="KN847534">
    <property type="protein sequence ID" value="KIW06978.1"/>
    <property type="molecule type" value="Genomic_DNA"/>
</dbReference>
<feature type="compositionally biased region" description="Basic and acidic residues" evidence="1">
    <location>
        <begin position="223"/>
        <end position="235"/>
    </location>
</feature>
<accession>A0A0D2AJA6</accession>
<dbReference type="HOGENOM" id="CLU_055856_0_0_1"/>
<dbReference type="PANTHER" id="PTHR13169:SF0">
    <property type="entry name" value="UBIQUITIN-LIKE PROTEIN 3"/>
    <property type="match status" value="1"/>
</dbReference>
<dbReference type="RefSeq" id="XP_016216847.1">
    <property type="nucleotide sequence ID" value="XM_016355711.1"/>
</dbReference>